<sequence>MLLAPAIHRRVVLYTENRLKATMPLSPQEIRAQKDMVRALYAAENAKTQHELIRERERAIALKLQNETLSGEAGRLIAENQDLKTQINEMSTEAADMRSGLRRADIDLSTVRETLKRVEVATAAKDVELEERARRIARLVSDIDHMRIEAMSRDTEIDTLKTRIQFMRDEREDLRRENKLLGKRAKDAELRLTQEEHKVLRLEDSLARDAAERADAGSALERRQRELTELKAKLKSANAQLRSAQRSLKQAGLPLPDATEDTMLDEQTPAPRLSPDLLESDIRHSQTALTERLLKATSAAEDDQLREELGDIAAKMILLTSMREASGEGPSPIGEFMAQPSARGANAPRSLVDRVLALDPSVGRSASVPSPAE</sequence>
<gene>
    <name evidence="2" type="ORF">DMY87_12865</name>
</gene>
<dbReference type="Proteomes" id="UP000247536">
    <property type="component" value="Unassembled WGS sequence"/>
</dbReference>
<keyword evidence="3" id="KW-1185">Reference proteome</keyword>
<evidence type="ECO:0000256" key="1">
    <source>
        <dbReference type="SAM" id="MobiDB-lite"/>
    </source>
</evidence>
<reference evidence="2 3" key="1">
    <citation type="submission" date="2018-06" db="EMBL/GenBank/DDBJ databases">
        <title>Rhizobium wuzhouense sp. nov., isolated from roots of Oryza officinalis.</title>
        <authorList>
            <person name="Yuan T."/>
        </authorList>
    </citation>
    <scope>NUCLEOTIDE SEQUENCE [LARGE SCALE GENOMIC DNA]</scope>
    <source>
        <strain evidence="2 3">W44</strain>
    </source>
</reference>
<evidence type="ECO:0000313" key="3">
    <source>
        <dbReference type="Proteomes" id="UP000247536"/>
    </source>
</evidence>
<name>A0ABX5NRB9_9HYPH</name>
<organism evidence="2 3">
    <name type="scientific">Rhizobium wuzhouense</name>
    <dbReference type="NCBI Taxonomy" id="1986026"/>
    <lineage>
        <taxon>Bacteria</taxon>
        <taxon>Pseudomonadati</taxon>
        <taxon>Pseudomonadota</taxon>
        <taxon>Alphaproteobacteria</taxon>
        <taxon>Hyphomicrobiales</taxon>
        <taxon>Rhizobiaceae</taxon>
        <taxon>Rhizobium/Agrobacterium group</taxon>
        <taxon>Rhizobium</taxon>
    </lineage>
</organism>
<feature type="region of interest" description="Disordered" evidence="1">
    <location>
        <begin position="241"/>
        <end position="275"/>
    </location>
</feature>
<protein>
    <submittedName>
        <fullName evidence="2">Uncharacterized protein</fullName>
    </submittedName>
</protein>
<dbReference type="EMBL" id="QJRY01000004">
    <property type="protein sequence ID" value="PYB73405.1"/>
    <property type="molecule type" value="Genomic_DNA"/>
</dbReference>
<accession>A0ABX5NRB9</accession>
<comment type="caution">
    <text evidence="2">The sequence shown here is derived from an EMBL/GenBank/DDBJ whole genome shotgun (WGS) entry which is preliminary data.</text>
</comment>
<feature type="region of interest" description="Disordered" evidence="1">
    <location>
        <begin position="325"/>
        <end position="345"/>
    </location>
</feature>
<proteinExistence type="predicted"/>
<evidence type="ECO:0000313" key="2">
    <source>
        <dbReference type="EMBL" id="PYB73405.1"/>
    </source>
</evidence>